<dbReference type="InterPro" id="IPR013783">
    <property type="entry name" value="Ig-like_fold"/>
</dbReference>
<dbReference type="PANTHER" id="PTHR31378">
    <property type="entry name" value="EGF-LIKE DOMAIN-CONTAINING PROTEIN-RELATED-RELATED"/>
    <property type="match status" value="1"/>
</dbReference>
<evidence type="ECO:0000313" key="5">
    <source>
        <dbReference type="Proteomes" id="UP000695562"/>
    </source>
</evidence>
<keyword evidence="1" id="KW-0472">Membrane</keyword>
<keyword evidence="2" id="KW-0732">Signal</keyword>
<evidence type="ECO:0000259" key="3">
    <source>
        <dbReference type="PROSITE" id="PS01186"/>
    </source>
</evidence>
<dbReference type="InterPro" id="IPR002909">
    <property type="entry name" value="IPT_dom"/>
</dbReference>
<keyword evidence="1" id="KW-0812">Transmembrane</keyword>
<dbReference type="Gene3D" id="2.60.40.10">
    <property type="entry name" value="Immunoglobulins"/>
    <property type="match status" value="3"/>
</dbReference>
<dbReference type="Pfam" id="PF22933">
    <property type="entry name" value="ComC_SSD"/>
    <property type="match status" value="1"/>
</dbReference>
<evidence type="ECO:0000313" key="4">
    <source>
        <dbReference type="EMBL" id="KAF2068756.1"/>
    </source>
</evidence>
<reference evidence="4" key="1">
    <citation type="submission" date="2020-01" db="EMBL/GenBank/DDBJ databases">
        <title>Development of genomics and gene disruption for Polysphondylium violaceum indicates a role for the polyketide synthase stlB in stalk morphogenesis.</title>
        <authorList>
            <person name="Narita B."/>
            <person name="Kawabe Y."/>
            <person name="Kin K."/>
            <person name="Saito T."/>
            <person name="Gibbs R."/>
            <person name="Kuspa A."/>
            <person name="Muzny D."/>
            <person name="Queller D."/>
            <person name="Richards S."/>
            <person name="Strassman J."/>
            <person name="Sucgang R."/>
            <person name="Worley K."/>
            <person name="Schaap P."/>
        </authorList>
    </citation>
    <scope>NUCLEOTIDE SEQUENCE</scope>
    <source>
        <strain evidence="4">QSvi11</strain>
    </source>
</reference>
<sequence>MSNLGLFLCLLNLFILCVVGDPTISKILPSWGSLYNTITIQGSGFGLSPTVQANGLYNCMPSFVSDTLIKCAFTGTVPQLSIANFVVNANSITSAPQAYNIVIFTVYEQNNNIFIFHGDFINIPNKTPGMILVKNVADTLNTTVSYSRNALSFSLDRSIVEDGHLILIDGTTNGVVLSQTPQFAPVVNLVSLFASRIVIDGYLFRASTAVTTSESDACTDPAWTPDSFACTPIPSFFKSTTLTFKITQNGFTTTISYNLRDLTFLNDPNSDTATLFVQNYNPAANIITISGFTPIPFSPTSITNVSLPGGTHFNIRYPPNSQCGDAFISGDPNAQYPRITISISACPTPVIQNSIQYPTNRNNFYLTFQGKFLNNFFSQTQSQAMTYKILYGDGTTAPCTFVQQENDANSIYTTTCQIPEPVSPSAFKLTATTNTLASSTFYVGYQPIVNTITKTDYMTPSFVTITGVGFSSFDLIVAIGGSMCVNPIVSDEGRQIKCQFASDVPVIDFNDPLQVKVSVNLVDIGINSIFLYNRPNPIITKTSPLTYNTTGQITITGTFLYSNELSVKIANYPCDNPVSNEDGKSITCNLNYVITVVDINVPLEVLVTIEGAYIAKDYIFYYVLQPPTIIKATSTVYAVSGTVTITGTNIFPFGLVVQIGGSPCNTPVVSESPNTVTCQFGSNVPVTDINSPLIVMVSMNTIYKGSAPAFVYTLQNPTVSSATSVVYGTPGTVTIRGTLFYNFGLVVTIGGSTCGTPLASQDTKEVTCTFKSDVQVLGLDTPLEVSVTMNSAYNSKNSVFLYTNPAPVSIISSTSTVYGKTGTVTITGSSFLNFGLAVSIGGSICLNAIASQDHKEITCDFKSDVTLTDINTSLQIIVAYEPNFTTQNSVFQYVLENPIISSSTSTLYGTAEKVTIRGTMFFNFDLTASIGGSTCLNAIASQDHKEITCDFKSDVQIPNIKTPLEVLISMDSMKYISKSSVFYYLEPIQVLVSSSTSTKYGVPGTVTITGSNFFNDKLVVKIGGSNCTEAIASQDTKQLTCQFKSDVEVAHNTALDVYVGIKSRFNTTKPVFLYLLSDKRCPISSNGQECSGHGICNQQFVCDCIKGWGSSDCSIADIGGGIVIPDPNVNPNDTSSTIITPSGTMFDVGIVLINEMDKDNNVFQSYNITSINWNNITKQQNEYMYTTLLQNNNKGLNSTLNVKLTINNLDELVYYNFAGDIIPILPKSIKYQVELQNYTFSSSINTMHFIFKSGVAQEGGECVYESNTSSQLSGDSIRSIQMMLNGETLIGTFSDRIVVDNRPAYNIVNQLTVDQITANKLDKSSTYISIFTPFFKSSVIVDPNFGVLVSSTPSNECDNGMPRWKLAVIVVCSAIGAAIISTIVVWMIKNRKSLKIKIIEMKLKRVK</sequence>
<dbReference type="Proteomes" id="UP000695562">
    <property type="component" value="Unassembled WGS sequence"/>
</dbReference>
<dbReference type="PROSITE" id="PS01186">
    <property type="entry name" value="EGF_2"/>
    <property type="match status" value="1"/>
</dbReference>
<evidence type="ECO:0000256" key="1">
    <source>
        <dbReference type="SAM" id="Phobius"/>
    </source>
</evidence>
<protein>
    <recommendedName>
        <fullName evidence="3">EGF-like domain-containing protein</fullName>
    </recommendedName>
</protein>
<feature type="signal peptide" evidence="2">
    <location>
        <begin position="1"/>
        <end position="20"/>
    </location>
</feature>
<feature type="transmembrane region" description="Helical" evidence="1">
    <location>
        <begin position="1364"/>
        <end position="1388"/>
    </location>
</feature>
<evidence type="ECO:0000256" key="2">
    <source>
        <dbReference type="SAM" id="SignalP"/>
    </source>
</evidence>
<dbReference type="EMBL" id="AJWJ01000854">
    <property type="protein sequence ID" value="KAF2068756.1"/>
    <property type="molecule type" value="Genomic_DNA"/>
</dbReference>
<keyword evidence="5" id="KW-1185">Reference proteome</keyword>
<comment type="caution">
    <text evidence="4">The sequence shown here is derived from an EMBL/GenBank/DDBJ whole genome shotgun (WGS) entry which is preliminary data.</text>
</comment>
<feature type="chain" id="PRO_5035174303" description="EGF-like domain-containing protein" evidence="2">
    <location>
        <begin position="21"/>
        <end position="1407"/>
    </location>
</feature>
<dbReference type="PANTHER" id="PTHR31378:SF5">
    <property type="entry name" value="EGF-LIKE DOMAIN-CONTAINING PROTEIN"/>
    <property type="match status" value="1"/>
</dbReference>
<dbReference type="SMART" id="SM00429">
    <property type="entry name" value="IPT"/>
    <property type="match status" value="2"/>
</dbReference>
<proteinExistence type="predicted"/>
<dbReference type="CDD" id="cd00603">
    <property type="entry name" value="IPT_PCSR"/>
    <property type="match status" value="1"/>
</dbReference>
<organism evidence="4 5">
    <name type="scientific">Polysphondylium violaceum</name>
    <dbReference type="NCBI Taxonomy" id="133409"/>
    <lineage>
        <taxon>Eukaryota</taxon>
        <taxon>Amoebozoa</taxon>
        <taxon>Evosea</taxon>
        <taxon>Eumycetozoa</taxon>
        <taxon>Dictyostelia</taxon>
        <taxon>Dictyosteliales</taxon>
        <taxon>Dictyosteliaceae</taxon>
        <taxon>Polysphondylium</taxon>
    </lineage>
</organism>
<dbReference type="SUPFAM" id="SSF81296">
    <property type="entry name" value="E set domains"/>
    <property type="match status" value="5"/>
</dbReference>
<dbReference type="InterPro" id="IPR000742">
    <property type="entry name" value="EGF"/>
</dbReference>
<name>A0A8J4PSP7_9MYCE</name>
<gene>
    <name evidence="4" type="ORF">CYY_009922</name>
</gene>
<dbReference type="InterPro" id="IPR054484">
    <property type="entry name" value="ComC_SSD"/>
</dbReference>
<feature type="domain" description="EGF-like" evidence="3">
    <location>
        <begin position="1102"/>
        <end position="1113"/>
    </location>
</feature>
<keyword evidence="1" id="KW-1133">Transmembrane helix</keyword>
<dbReference type="InterPro" id="IPR014756">
    <property type="entry name" value="Ig_E-set"/>
</dbReference>
<dbReference type="Pfam" id="PF01833">
    <property type="entry name" value="TIG"/>
    <property type="match status" value="2"/>
</dbReference>
<accession>A0A8J4PSP7</accession>
<dbReference type="OrthoDB" id="442731at2759"/>